<keyword evidence="2" id="KW-1185">Reference proteome</keyword>
<dbReference type="Proteomes" id="UP000314294">
    <property type="component" value="Unassembled WGS sequence"/>
</dbReference>
<dbReference type="AlphaFoldDB" id="A0A4Z2GWN7"/>
<dbReference type="EMBL" id="SRLO01000411">
    <property type="protein sequence ID" value="TNN57183.1"/>
    <property type="molecule type" value="Genomic_DNA"/>
</dbReference>
<evidence type="ECO:0000313" key="1">
    <source>
        <dbReference type="EMBL" id="TNN57183.1"/>
    </source>
</evidence>
<sequence>MPLDYSQWGQKLPPKEYVNVLSCFVVASLSRISTRTSSSVPAPFMAFLSSFTAKTRGVSSMARRAFSKLPDNSFFNTSTNS</sequence>
<proteinExistence type="predicted"/>
<organism evidence="1 2">
    <name type="scientific">Liparis tanakae</name>
    <name type="common">Tanaka's snailfish</name>
    <dbReference type="NCBI Taxonomy" id="230148"/>
    <lineage>
        <taxon>Eukaryota</taxon>
        <taxon>Metazoa</taxon>
        <taxon>Chordata</taxon>
        <taxon>Craniata</taxon>
        <taxon>Vertebrata</taxon>
        <taxon>Euteleostomi</taxon>
        <taxon>Actinopterygii</taxon>
        <taxon>Neopterygii</taxon>
        <taxon>Teleostei</taxon>
        <taxon>Neoteleostei</taxon>
        <taxon>Acanthomorphata</taxon>
        <taxon>Eupercaria</taxon>
        <taxon>Perciformes</taxon>
        <taxon>Cottioidei</taxon>
        <taxon>Cottales</taxon>
        <taxon>Liparidae</taxon>
        <taxon>Liparis</taxon>
    </lineage>
</organism>
<accession>A0A4Z2GWN7</accession>
<reference evidence="1 2" key="1">
    <citation type="submission" date="2019-03" db="EMBL/GenBank/DDBJ databases">
        <title>First draft genome of Liparis tanakae, snailfish: a comprehensive survey of snailfish specific genes.</title>
        <authorList>
            <person name="Kim W."/>
            <person name="Song I."/>
            <person name="Jeong J.-H."/>
            <person name="Kim D."/>
            <person name="Kim S."/>
            <person name="Ryu S."/>
            <person name="Song J.Y."/>
            <person name="Lee S.K."/>
        </authorList>
    </citation>
    <scope>NUCLEOTIDE SEQUENCE [LARGE SCALE GENOMIC DNA]</scope>
    <source>
        <tissue evidence="1">Muscle</tissue>
    </source>
</reference>
<evidence type="ECO:0000313" key="2">
    <source>
        <dbReference type="Proteomes" id="UP000314294"/>
    </source>
</evidence>
<comment type="caution">
    <text evidence="1">The sequence shown here is derived from an EMBL/GenBank/DDBJ whole genome shotgun (WGS) entry which is preliminary data.</text>
</comment>
<name>A0A4Z2GWN7_9TELE</name>
<gene>
    <name evidence="1" type="ORF">EYF80_032613</name>
</gene>
<protein>
    <submittedName>
        <fullName evidence="1">Uncharacterized protein</fullName>
    </submittedName>
</protein>